<dbReference type="Proteomes" id="UP001596023">
    <property type="component" value="Unassembled WGS sequence"/>
</dbReference>
<evidence type="ECO:0000313" key="4">
    <source>
        <dbReference type="Proteomes" id="UP001596023"/>
    </source>
</evidence>
<keyword evidence="1" id="KW-0812">Transmembrane</keyword>
<proteinExistence type="predicted"/>
<evidence type="ECO:0000256" key="1">
    <source>
        <dbReference type="SAM" id="Phobius"/>
    </source>
</evidence>
<organism evidence="3 4">
    <name type="scientific">Dysgonomonas termitidis</name>
    <dbReference type="NCBI Taxonomy" id="1516126"/>
    <lineage>
        <taxon>Bacteria</taxon>
        <taxon>Pseudomonadati</taxon>
        <taxon>Bacteroidota</taxon>
        <taxon>Bacteroidia</taxon>
        <taxon>Bacteroidales</taxon>
        <taxon>Dysgonomonadaceae</taxon>
        <taxon>Dysgonomonas</taxon>
    </lineage>
</organism>
<gene>
    <name evidence="3" type="ORF">ACFO6W_12505</name>
</gene>
<comment type="caution">
    <text evidence="3">The sequence shown here is derived from an EMBL/GenBank/DDBJ whole genome shotgun (WGS) entry which is preliminary data.</text>
</comment>
<keyword evidence="4" id="KW-1185">Reference proteome</keyword>
<dbReference type="EMBL" id="JBHSGN010000076">
    <property type="protein sequence ID" value="MFC4674516.1"/>
    <property type="molecule type" value="Genomic_DNA"/>
</dbReference>
<name>A0ABV9KWZ4_9BACT</name>
<keyword evidence="1" id="KW-0472">Membrane</keyword>
<feature type="transmembrane region" description="Helical" evidence="1">
    <location>
        <begin position="92"/>
        <end position="114"/>
    </location>
</feature>
<protein>
    <submittedName>
        <fullName evidence="3">Uncharacterized protein</fullName>
    </submittedName>
</protein>
<reference evidence="4" key="1">
    <citation type="journal article" date="2019" name="Int. J. Syst. Evol. Microbiol.">
        <title>The Global Catalogue of Microorganisms (GCM) 10K type strain sequencing project: providing services to taxonomists for standard genome sequencing and annotation.</title>
        <authorList>
            <consortium name="The Broad Institute Genomics Platform"/>
            <consortium name="The Broad Institute Genome Sequencing Center for Infectious Disease"/>
            <person name="Wu L."/>
            <person name="Ma J."/>
        </authorList>
    </citation>
    <scope>NUCLEOTIDE SEQUENCE [LARGE SCALE GENOMIC DNA]</scope>
    <source>
        <strain evidence="4">CCUG 66188</strain>
    </source>
</reference>
<evidence type="ECO:0000313" key="3">
    <source>
        <dbReference type="EMBL" id="MFC4674516.1"/>
    </source>
</evidence>
<dbReference type="RefSeq" id="WP_379996889.1">
    <property type="nucleotide sequence ID" value="NZ_JBHSGN010000076.1"/>
</dbReference>
<feature type="chain" id="PRO_5047381941" evidence="2">
    <location>
        <begin position="27"/>
        <end position="126"/>
    </location>
</feature>
<accession>A0ABV9KWZ4</accession>
<keyword evidence="2" id="KW-0732">Signal</keyword>
<evidence type="ECO:0000256" key="2">
    <source>
        <dbReference type="SAM" id="SignalP"/>
    </source>
</evidence>
<keyword evidence="1" id="KW-1133">Transmembrane helix</keyword>
<feature type="signal peptide" evidence="2">
    <location>
        <begin position="1"/>
        <end position="26"/>
    </location>
</feature>
<sequence length="126" mass="14021">MKTKLRILIFLTLFFCLALPSISIHAEEAFETPVITKDLPSTEYLKVEKRSIASDVQTSALAAPSRGFRSVMDKWEDPYMPGEGEWSNTGNVGAPVGDISLPIILSILILYMVYKGATTSRRRNNL</sequence>